<name>A0ACC3B2L2_9EURO</name>
<dbReference type="EMBL" id="JAOPJF010000033">
    <property type="protein sequence ID" value="KAK1144095.1"/>
    <property type="molecule type" value="Genomic_DNA"/>
</dbReference>
<dbReference type="Proteomes" id="UP001177260">
    <property type="component" value="Unassembled WGS sequence"/>
</dbReference>
<gene>
    <name evidence="1" type="ORF">N8T08_005757</name>
</gene>
<sequence>MDSFQSHDTEPKLSGPVKHYRRPRRRPAYLRTKTGCLTCRTRKKKCDEKDRPCGNCKRMHLPCHWPGEKRAGQDDVEYSTAAAGAHTRRPKLQQKPGLEMIQFKVADLDCSGTSESCFSWSPKVVATSTPESANAELQDVQACILTIAPPVSLTYPNAITADSIPLFDFLRSVFLPQLIRPTAQRALIDLFSNESLTMALRVPFFMHALLACCGAEILVEGRHLQTHFQRLAELHYAKAVAGLRASLHTDSLENDCTVVLRTVIMLCIYERSKPYLSRGVDAHLLGMAQLIKIRFQQSSQDMPRSATDMAIDRVILEAFIFHTSTSIPFQHQEARPVDIDFAFSLAEKRLEDESCTTILDHSYSPILGVAPRLFACIREIVLMHQGLPRNVDVSRCYELMEAVSALEVDMLGSHQLVIGDVSRSDLVYQNASIGPRLYTLASKLLLDRMISLVVGDPAVATPQLLDEAINLVNQLQPSTDYYAETLELPSSGSNCVLESHQKWNNGEIDEDAGWLERSS</sequence>
<accession>A0ACC3B2L2</accession>
<proteinExistence type="predicted"/>
<protein>
    <submittedName>
        <fullName evidence="1">Uncharacterized protein</fullName>
    </submittedName>
</protein>
<comment type="caution">
    <text evidence="1">The sequence shown here is derived from an EMBL/GenBank/DDBJ whole genome shotgun (WGS) entry which is preliminary data.</text>
</comment>
<organism evidence="1 2">
    <name type="scientific">Aspergillus melleus</name>
    <dbReference type="NCBI Taxonomy" id="138277"/>
    <lineage>
        <taxon>Eukaryota</taxon>
        <taxon>Fungi</taxon>
        <taxon>Dikarya</taxon>
        <taxon>Ascomycota</taxon>
        <taxon>Pezizomycotina</taxon>
        <taxon>Eurotiomycetes</taxon>
        <taxon>Eurotiomycetidae</taxon>
        <taxon>Eurotiales</taxon>
        <taxon>Aspergillaceae</taxon>
        <taxon>Aspergillus</taxon>
        <taxon>Aspergillus subgen. Circumdati</taxon>
    </lineage>
</organism>
<keyword evidence="2" id="KW-1185">Reference proteome</keyword>
<reference evidence="1 2" key="1">
    <citation type="journal article" date="2023" name="ACS Omega">
        <title>Identification of the Neoaspergillic Acid Biosynthesis Gene Cluster by Establishing an In Vitro CRISPR-Ribonucleoprotein Genetic System in Aspergillus melleus.</title>
        <authorList>
            <person name="Yuan B."/>
            <person name="Grau M.F."/>
            <person name="Murata R.M."/>
            <person name="Torok T."/>
            <person name="Venkateswaran K."/>
            <person name="Stajich J.E."/>
            <person name="Wang C.C.C."/>
        </authorList>
    </citation>
    <scope>NUCLEOTIDE SEQUENCE [LARGE SCALE GENOMIC DNA]</scope>
    <source>
        <strain evidence="1 2">IMV 1140</strain>
    </source>
</reference>
<evidence type="ECO:0000313" key="2">
    <source>
        <dbReference type="Proteomes" id="UP001177260"/>
    </source>
</evidence>
<evidence type="ECO:0000313" key="1">
    <source>
        <dbReference type="EMBL" id="KAK1144095.1"/>
    </source>
</evidence>